<comment type="caution">
    <text evidence="2">The sequence shown here is derived from an EMBL/GenBank/DDBJ whole genome shotgun (WGS) entry which is preliminary data.</text>
</comment>
<protein>
    <submittedName>
        <fullName evidence="2">Uncharacterized protein</fullName>
    </submittedName>
</protein>
<keyword evidence="3" id="KW-1185">Reference proteome</keyword>
<proteinExistence type="predicted"/>
<dbReference type="Proteomes" id="UP000477722">
    <property type="component" value="Unassembled WGS sequence"/>
</dbReference>
<sequence>MDTQITAYRDGTGVLSVNGVDISRAAAGVILRVDPQRGETHLVVDVQWPHVDMQCPQITAEADATVTIPDRTARALVALGWTPPDGQPAPGHDDIGKEG</sequence>
<dbReference type="AlphaFoldDB" id="A0A6G4WTH9"/>
<reference evidence="2 3" key="1">
    <citation type="submission" date="2020-02" db="EMBL/GenBank/DDBJ databases">
        <title>Whole-genome analyses of novel actinobacteria.</title>
        <authorList>
            <person name="Sahin N."/>
            <person name="Tatar D."/>
        </authorList>
    </citation>
    <scope>NUCLEOTIDE SEQUENCE [LARGE SCALE GENOMIC DNA]</scope>
    <source>
        <strain evidence="2 3">SB3404</strain>
    </source>
</reference>
<accession>A0A6G4WTH9</accession>
<evidence type="ECO:0000256" key="1">
    <source>
        <dbReference type="SAM" id="MobiDB-lite"/>
    </source>
</evidence>
<gene>
    <name evidence="2" type="ORF">G5C65_09135</name>
</gene>
<evidence type="ECO:0000313" key="2">
    <source>
        <dbReference type="EMBL" id="NGO68515.1"/>
    </source>
</evidence>
<name>A0A6G4WTH9_9ACTN</name>
<evidence type="ECO:0000313" key="3">
    <source>
        <dbReference type="Proteomes" id="UP000477722"/>
    </source>
</evidence>
<dbReference type="RefSeq" id="WP_165298218.1">
    <property type="nucleotide sequence ID" value="NZ_JAAKZZ010000063.1"/>
</dbReference>
<dbReference type="EMBL" id="JAAKZZ010000063">
    <property type="protein sequence ID" value="NGO68515.1"/>
    <property type="molecule type" value="Genomic_DNA"/>
</dbReference>
<feature type="region of interest" description="Disordered" evidence="1">
    <location>
        <begin position="80"/>
        <end position="99"/>
    </location>
</feature>
<organism evidence="2 3">
    <name type="scientific">Streptomyces boncukensis</name>
    <dbReference type="NCBI Taxonomy" id="2711219"/>
    <lineage>
        <taxon>Bacteria</taxon>
        <taxon>Bacillati</taxon>
        <taxon>Actinomycetota</taxon>
        <taxon>Actinomycetes</taxon>
        <taxon>Kitasatosporales</taxon>
        <taxon>Streptomycetaceae</taxon>
        <taxon>Streptomyces</taxon>
    </lineage>
</organism>